<dbReference type="OMA" id="EWGHWGY"/>
<feature type="transmembrane region" description="Helical" evidence="1">
    <location>
        <begin position="84"/>
        <end position="102"/>
    </location>
</feature>
<sequence>MPKLSTHPCLPYLSSLCSLIFLAFGATYILSPRTGYTLYGFSSGPATPSDWAIMERIMVLYGAKDVFVGVAIACTTWVGTRKSAGVVLVAAGLCAGVDGWVVQSEAGRGAWNHWGYGSLMGVLGCVVGGVLG</sequence>
<keyword evidence="1" id="KW-0472">Membrane</keyword>
<dbReference type="Pfam" id="PF14087">
    <property type="entry name" value="DUF4267"/>
    <property type="match status" value="1"/>
</dbReference>
<dbReference type="AlphaFoldDB" id="A0A1Y2LX08"/>
<dbReference type="Proteomes" id="UP000193240">
    <property type="component" value="Unassembled WGS sequence"/>
</dbReference>
<feature type="transmembrane region" description="Helical" evidence="1">
    <location>
        <begin position="12"/>
        <end position="30"/>
    </location>
</feature>
<gene>
    <name evidence="2" type="ORF">B5807_06632</name>
</gene>
<keyword evidence="3" id="KW-1185">Reference proteome</keyword>
<feature type="transmembrane region" description="Helical" evidence="1">
    <location>
        <begin position="114"/>
        <end position="131"/>
    </location>
</feature>
<accession>A0A1Y2LX08</accession>
<keyword evidence="1" id="KW-1133">Transmembrane helix</keyword>
<proteinExistence type="predicted"/>
<feature type="transmembrane region" description="Helical" evidence="1">
    <location>
        <begin position="58"/>
        <end position="78"/>
    </location>
</feature>
<name>A0A1Y2LX08_EPING</name>
<evidence type="ECO:0008006" key="4">
    <source>
        <dbReference type="Google" id="ProtNLM"/>
    </source>
</evidence>
<evidence type="ECO:0000313" key="2">
    <source>
        <dbReference type="EMBL" id="OSS48109.1"/>
    </source>
</evidence>
<organism evidence="2 3">
    <name type="scientific">Epicoccum nigrum</name>
    <name type="common">Soil fungus</name>
    <name type="synonym">Epicoccum purpurascens</name>
    <dbReference type="NCBI Taxonomy" id="105696"/>
    <lineage>
        <taxon>Eukaryota</taxon>
        <taxon>Fungi</taxon>
        <taxon>Dikarya</taxon>
        <taxon>Ascomycota</taxon>
        <taxon>Pezizomycotina</taxon>
        <taxon>Dothideomycetes</taxon>
        <taxon>Pleosporomycetidae</taxon>
        <taxon>Pleosporales</taxon>
        <taxon>Pleosporineae</taxon>
        <taxon>Didymellaceae</taxon>
        <taxon>Epicoccum</taxon>
    </lineage>
</organism>
<protein>
    <recommendedName>
        <fullName evidence="4">Integral membrane protein</fullName>
    </recommendedName>
</protein>
<evidence type="ECO:0000256" key="1">
    <source>
        <dbReference type="SAM" id="Phobius"/>
    </source>
</evidence>
<dbReference type="InParanoid" id="A0A1Y2LX08"/>
<reference evidence="2 3" key="1">
    <citation type="journal article" date="2017" name="Genome Announc.">
        <title>Genome sequence of the saprophytic ascomycete Epicoccum nigrum ICMP 19927 strain isolated from New Zealand.</title>
        <authorList>
            <person name="Fokin M."/>
            <person name="Fleetwood D."/>
            <person name="Weir B.S."/>
            <person name="Villas-Boas S.G."/>
        </authorList>
    </citation>
    <scope>NUCLEOTIDE SEQUENCE [LARGE SCALE GENOMIC DNA]</scope>
    <source>
        <strain evidence="2 3">ICMP 19927</strain>
    </source>
</reference>
<dbReference type="InterPro" id="IPR025363">
    <property type="entry name" value="DUF4267"/>
</dbReference>
<keyword evidence="1" id="KW-0812">Transmembrane</keyword>
<evidence type="ECO:0000313" key="3">
    <source>
        <dbReference type="Proteomes" id="UP000193240"/>
    </source>
</evidence>
<dbReference type="EMBL" id="KZ107847">
    <property type="protein sequence ID" value="OSS48109.1"/>
    <property type="molecule type" value="Genomic_DNA"/>
</dbReference>